<dbReference type="Gene3D" id="1.10.357.10">
    <property type="entry name" value="Tetracycline Repressor, domain 2"/>
    <property type="match status" value="1"/>
</dbReference>
<feature type="DNA-binding region" description="H-T-H motif" evidence="5">
    <location>
        <begin position="31"/>
        <end position="50"/>
    </location>
</feature>
<dbReference type="EMBL" id="ASQP01000487">
    <property type="protein sequence ID" value="OMI34103.1"/>
    <property type="molecule type" value="Genomic_DNA"/>
</dbReference>
<sequence length="223" mass="24125">MPKRVDHEERRRQIARALWRIAAERGLDGASLRDVATEAGISLGQLQHYFTSKDDMIVFALRHIAQLAEERVRTRIEALPGAPTPWVILRETLAEMLPLDDASRTGHLVQISYFVRAVHDERLRTHAKEGTAALRGFFADQVKAAIARGEVAADRDPVGEATLLIALTEGLSSEVLMETLAPQEAMGLIDAHLARLFSGGQGSPSSPGSPDNPDNPGSPGSPG</sequence>
<feature type="region of interest" description="Disordered" evidence="6">
    <location>
        <begin position="197"/>
        <end position="223"/>
    </location>
</feature>
<dbReference type="InterPro" id="IPR036271">
    <property type="entry name" value="Tet_transcr_reg_TetR-rel_C_sf"/>
</dbReference>
<feature type="domain" description="HTH tetR-type" evidence="7">
    <location>
        <begin position="8"/>
        <end position="68"/>
    </location>
</feature>
<dbReference type="InterPro" id="IPR039538">
    <property type="entry name" value="BetI_C"/>
</dbReference>
<evidence type="ECO:0000256" key="2">
    <source>
        <dbReference type="ARBA" id="ARBA00023015"/>
    </source>
</evidence>
<organism evidence="8 9">
    <name type="scientific">Streptomyces sparsogenes DSM 40356</name>
    <dbReference type="NCBI Taxonomy" id="1331668"/>
    <lineage>
        <taxon>Bacteria</taxon>
        <taxon>Bacillati</taxon>
        <taxon>Actinomycetota</taxon>
        <taxon>Actinomycetes</taxon>
        <taxon>Kitasatosporales</taxon>
        <taxon>Streptomycetaceae</taxon>
        <taxon>Streptomyces</taxon>
    </lineage>
</organism>
<keyword evidence="1" id="KW-0678">Repressor</keyword>
<evidence type="ECO:0000256" key="4">
    <source>
        <dbReference type="ARBA" id="ARBA00023163"/>
    </source>
</evidence>
<dbReference type="AlphaFoldDB" id="A0A1R1S7A0"/>
<accession>A0A1R1S7A0</accession>
<dbReference type="Proteomes" id="UP000186168">
    <property type="component" value="Unassembled WGS sequence"/>
</dbReference>
<dbReference type="Pfam" id="PF00440">
    <property type="entry name" value="TetR_N"/>
    <property type="match status" value="1"/>
</dbReference>
<keyword evidence="4" id="KW-0804">Transcription</keyword>
<comment type="caution">
    <text evidence="8">The sequence shown here is derived from an EMBL/GenBank/DDBJ whole genome shotgun (WGS) entry which is preliminary data.</text>
</comment>
<dbReference type="SUPFAM" id="SSF46689">
    <property type="entry name" value="Homeodomain-like"/>
    <property type="match status" value="1"/>
</dbReference>
<dbReference type="PROSITE" id="PS50977">
    <property type="entry name" value="HTH_TETR_2"/>
    <property type="match status" value="1"/>
</dbReference>
<evidence type="ECO:0000259" key="7">
    <source>
        <dbReference type="PROSITE" id="PS50977"/>
    </source>
</evidence>
<evidence type="ECO:0000256" key="3">
    <source>
        <dbReference type="ARBA" id="ARBA00023125"/>
    </source>
</evidence>
<dbReference type="PANTHER" id="PTHR30055:SF234">
    <property type="entry name" value="HTH-TYPE TRANSCRIPTIONAL REGULATOR BETI"/>
    <property type="match status" value="1"/>
</dbReference>
<proteinExistence type="predicted"/>
<evidence type="ECO:0000256" key="5">
    <source>
        <dbReference type="PROSITE-ProRule" id="PRU00335"/>
    </source>
</evidence>
<name>A0A1R1S7A0_9ACTN</name>
<dbReference type="Pfam" id="PF13977">
    <property type="entry name" value="TetR_C_6"/>
    <property type="match status" value="1"/>
</dbReference>
<dbReference type="STRING" id="67365.GCA_001704635_04699"/>
<dbReference type="GO" id="GO:0003700">
    <property type="term" value="F:DNA-binding transcription factor activity"/>
    <property type="evidence" value="ECO:0007669"/>
    <property type="project" value="TreeGrafter"/>
</dbReference>
<keyword evidence="9" id="KW-1185">Reference proteome</keyword>
<evidence type="ECO:0000313" key="9">
    <source>
        <dbReference type="Proteomes" id="UP000186168"/>
    </source>
</evidence>
<dbReference type="InterPro" id="IPR001647">
    <property type="entry name" value="HTH_TetR"/>
</dbReference>
<reference evidence="8 9" key="1">
    <citation type="submission" date="2013-05" db="EMBL/GenBank/DDBJ databases">
        <title>Genome sequence of Streptomyces sparsogenes DSM 40356.</title>
        <authorList>
            <person name="Coyne S."/>
            <person name="Seebeck F.P."/>
        </authorList>
    </citation>
    <scope>NUCLEOTIDE SEQUENCE [LARGE SCALE GENOMIC DNA]</scope>
    <source>
        <strain evidence="8 9">DSM 40356</strain>
    </source>
</reference>
<feature type="compositionally biased region" description="Low complexity" evidence="6">
    <location>
        <begin position="203"/>
        <end position="223"/>
    </location>
</feature>
<dbReference type="GO" id="GO:0000976">
    <property type="term" value="F:transcription cis-regulatory region binding"/>
    <property type="evidence" value="ECO:0007669"/>
    <property type="project" value="TreeGrafter"/>
</dbReference>
<dbReference type="PANTHER" id="PTHR30055">
    <property type="entry name" value="HTH-TYPE TRANSCRIPTIONAL REGULATOR RUTR"/>
    <property type="match status" value="1"/>
</dbReference>
<dbReference type="SUPFAM" id="SSF48498">
    <property type="entry name" value="Tetracyclin repressor-like, C-terminal domain"/>
    <property type="match status" value="1"/>
</dbReference>
<evidence type="ECO:0000256" key="1">
    <source>
        <dbReference type="ARBA" id="ARBA00022491"/>
    </source>
</evidence>
<dbReference type="GeneID" id="96742349"/>
<evidence type="ECO:0000313" key="8">
    <source>
        <dbReference type="EMBL" id="OMI34103.1"/>
    </source>
</evidence>
<gene>
    <name evidence="8" type="ORF">SPAR_37965</name>
</gene>
<protein>
    <submittedName>
        <fullName evidence="8">TetR family transcriptional regulator</fullName>
    </submittedName>
</protein>
<keyword evidence="2" id="KW-0805">Transcription regulation</keyword>
<dbReference type="InterPro" id="IPR009057">
    <property type="entry name" value="Homeodomain-like_sf"/>
</dbReference>
<evidence type="ECO:0000256" key="6">
    <source>
        <dbReference type="SAM" id="MobiDB-lite"/>
    </source>
</evidence>
<dbReference type="InterPro" id="IPR050109">
    <property type="entry name" value="HTH-type_TetR-like_transc_reg"/>
</dbReference>
<dbReference type="RefSeq" id="WP_065959467.1">
    <property type="nucleotide sequence ID" value="NZ_ASQP01000487.1"/>
</dbReference>
<keyword evidence="3 5" id="KW-0238">DNA-binding</keyword>